<evidence type="ECO:0000313" key="17">
    <source>
        <dbReference type="EMBL" id="MBD2543502.1"/>
    </source>
</evidence>
<keyword evidence="7" id="KW-0547">Nucleotide-binding</keyword>
<comment type="function">
    <text evidence="1 15">Probable transporter of a GTP-driven Fe(2+) uptake system.</text>
</comment>
<evidence type="ECO:0000256" key="8">
    <source>
        <dbReference type="ARBA" id="ARBA00022989"/>
    </source>
</evidence>
<comment type="subcellular location">
    <subcellularLocation>
        <location evidence="15">Cell inner membrane</location>
        <topology evidence="15">Multi-pass membrane protein</topology>
    </subcellularLocation>
    <subcellularLocation>
        <location evidence="2">Cell membrane</location>
        <topology evidence="2">Multi-pass membrane protein</topology>
    </subcellularLocation>
</comment>
<dbReference type="Pfam" id="PF17910">
    <property type="entry name" value="FeoB_Cyto"/>
    <property type="match status" value="1"/>
</dbReference>
<dbReference type="InterPro" id="IPR005225">
    <property type="entry name" value="Small_GTP-bd"/>
</dbReference>
<evidence type="ECO:0000256" key="15">
    <source>
        <dbReference type="RuleBase" id="RU362098"/>
    </source>
</evidence>
<protein>
    <recommendedName>
        <fullName evidence="13 14">Ferrous iron transport protein B</fullName>
    </recommendedName>
</protein>
<dbReference type="Gene3D" id="1.10.287.1770">
    <property type="match status" value="1"/>
</dbReference>
<dbReference type="PANTHER" id="PTHR43185">
    <property type="entry name" value="FERROUS IRON TRANSPORT PROTEIN B"/>
    <property type="match status" value="1"/>
</dbReference>
<keyword evidence="12 15" id="KW-0472">Membrane</keyword>
<dbReference type="CDD" id="cd01879">
    <property type="entry name" value="FeoB"/>
    <property type="match status" value="1"/>
</dbReference>
<sequence length="784" mass="85293">MQGTQTAIIGIVGNPNCGKTCLFNALTGANQRVGNWPGVTVERKEGEYVYNGTKITLVDLPGVYSLDAEDGETGLDELVARDYLLSAEANLIVNIIDASNLERNLYLTTQVMEMGVPIILALNMMDLARDQGLRIDVDALADRLGCPVIPISAIRKEGLPQLLEAMSQGLQQPPRPKSYVAYPPVMEEAIAAVVALLQEKNPDAAIDRRWKAVQLLEYEDRVAPEIQSPELDRIVVKHRRKIHQVLSEDIDIIVADSRYGSIHKLLQGAAEREGEVSVKLSDKIDRILLNRWLGIPIFAFIMYLMFLISINLSSVFIDFFDILAQTIFVDGFGHLLRTVGTPEWLVVLLADGAGGGVQTVATFIPVIGLMFLCLSFLEDSGYMARAAFMMDRLMRMIGLPGKSFVAMIVGFGCNVPALMSTRTLEHPRDRLMSIVMTPFMSCTARLPVYAIFAAAFFPIGGQNVVFGLYLIGILAAVFTGLVLKNTLLPGKPTPFVMELPTYHLPSVKSMLLRTWDRLQGFIIRAGQVILLMVMVLGLLNSVGTDGSFGNQSNSKSVLVATSQAITPILRPMGIQQDNWPATVGIFTGIFAKEATVGTLDSMYSQLAQTSQTSQTSESGLLEETRFLSRIGEAFATIPANLATIPGALLDPLGLSAVDDASGENTANAASGLGRGAFGQMAMRFQTSAAAFAYMLFILLYCPCVAAVATVYRETNLGWTMFVIGWTTGLAYWSATLFYQVATFAQHPISSLAWILGLLTAMGGTFLVMKNVRSRSSATSRSQNN</sequence>
<dbReference type="EMBL" id="JACJSK010000007">
    <property type="protein sequence ID" value="MBD2543502.1"/>
    <property type="molecule type" value="Genomic_DNA"/>
</dbReference>
<dbReference type="InterPro" id="IPR011642">
    <property type="entry name" value="Gate_dom"/>
</dbReference>
<dbReference type="Pfam" id="PF02421">
    <property type="entry name" value="FeoB_N"/>
    <property type="match status" value="1"/>
</dbReference>
<dbReference type="InterPro" id="IPR011640">
    <property type="entry name" value="Fe2_transport_prot_B_C"/>
</dbReference>
<keyword evidence="18" id="KW-1185">Reference proteome</keyword>
<keyword evidence="8 15" id="KW-1133">Transmembrane helix</keyword>
<dbReference type="InterPro" id="IPR041069">
    <property type="entry name" value="FeoB_Cyto"/>
</dbReference>
<keyword evidence="9 15" id="KW-0408">Iron</keyword>
<keyword evidence="3 15" id="KW-0813">Transport</keyword>
<evidence type="ECO:0000256" key="13">
    <source>
        <dbReference type="ARBA" id="ARBA00031200"/>
    </source>
</evidence>
<dbReference type="SUPFAM" id="SSF52540">
    <property type="entry name" value="P-loop containing nucleoside triphosphate hydrolases"/>
    <property type="match status" value="1"/>
</dbReference>
<evidence type="ECO:0000256" key="2">
    <source>
        <dbReference type="ARBA" id="ARBA00004651"/>
    </source>
</evidence>
<comment type="similarity">
    <text evidence="15">Belongs to the TRAFAC class TrmE-Era-EngA-EngB-Septin-like GTPase superfamily. FeoB GTPase (TC 9.A.8) family.</text>
</comment>
<dbReference type="InterPro" id="IPR003373">
    <property type="entry name" value="Fe2_transport_prot-B"/>
</dbReference>
<dbReference type="NCBIfam" id="TIGR00231">
    <property type="entry name" value="small_GTP"/>
    <property type="match status" value="1"/>
</dbReference>
<dbReference type="Pfam" id="PF07670">
    <property type="entry name" value="Gate"/>
    <property type="match status" value="2"/>
</dbReference>
<evidence type="ECO:0000256" key="3">
    <source>
        <dbReference type="ARBA" id="ARBA00022448"/>
    </source>
</evidence>
<evidence type="ECO:0000313" key="18">
    <source>
        <dbReference type="Proteomes" id="UP000641954"/>
    </source>
</evidence>
<feature type="transmembrane region" description="Helical" evidence="15">
    <location>
        <begin position="356"/>
        <end position="377"/>
    </location>
</feature>
<evidence type="ECO:0000256" key="1">
    <source>
        <dbReference type="ARBA" id="ARBA00003926"/>
    </source>
</evidence>
<keyword evidence="10" id="KW-0406">Ion transport</keyword>
<feature type="transmembrane region" description="Helical" evidence="15">
    <location>
        <begin position="690"/>
        <end position="711"/>
    </location>
</feature>
<dbReference type="Gene3D" id="3.40.50.300">
    <property type="entry name" value="P-loop containing nucleotide triphosphate hydrolases"/>
    <property type="match status" value="1"/>
</dbReference>
<evidence type="ECO:0000256" key="14">
    <source>
        <dbReference type="NCBIfam" id="TIGR00437"/>
    </source>
</evidence>
<feature type="transmembrane region" description="Helical" evidence="15">
    <location>
        <begin position="521"/>
        <end position="539"/>
    </location>
</feature>
<dbReference type="PANTHER" id="PTHR43185:SF1">
    <property type="entry name" value="FE(2+) TRANSPORTER FEOB"/>
    <property type="match status" value="1"/>
</dbReference>
<evidence type="ECO:0000256" key="4">
    <source>
        <dbReference type="ARBA" id="ARBA00022475"/>
    </source>
</evidence>
<dbReference type="Pfam" id="PF07664">
    <property type="entry name" value="FeoB_C"/>
    <property type="match status" value="1"/>
</dbReference>
<feature type="transmembrane region" description="Helical" evidence="15">
    <location>
        <begin position="750"/>
        <end position="768"/>
    </location>
</feature>
<feature type="domain" description="FeoB-type G" evidence="16">
    <location>
        <begin position="6"/>
        <end position="172"/>
    </location>
</feature>
<gene>
    <name evidence="17" type="primary">feoB</name>
    <name evidence="17" type="ORF">H6G72_06465</name>
</gene>
<dbReference type="InterPro" id="IPR050860">
    <property type="entry name" value="FeoB_GTPase"/>
</dbReference>
<feature type="transmembrane region" description="Helical" evidence="15">
    <location>
        <begin position="464"/>
        <end position="483"/>
    </location>
</feature>
<comment type="caution">
    <text evidence="17">The sequence shown here is derived from an EMBL/GenBank/DDBJ whole genome shotgun (WGS) entry which is preliminary data.</text>
</comment>
<evidence type="ECO:0000256" key="5">
    <source>
        <dbReference type="ARBA" id="ARBA00022496"/>
    </source>
</evidence>
<feature type="transmembrane region" description="Helical" evidence="15">
    <location>
        <begin position="397"/>
        <end position="419"/>
    </location>
</feature>
<evidence type="ECO:0000256" key="9">
    <source>
        <dbReference type="ARBA" id="ARBA00023004"/>
    </source>
</evidence>
<dbReference type="PROSITE" id="PS51711">
    <property type="entry name" value="G_FEOB"/>
    <property type="match status" value="1"/>
</dbReference>
<evidence type="ECO:0000256" key="6">
    <source>
        <dbReference type="ARBA" id="ARBA00022692"/>
    </source>
</evidence>
<feature type="transmembrane region" description="Helical" evidence="15">
    <location>
        <begin position="717"/>
        <end position="738"/>
    </location>
</feature>
<feature type="transmembrane region" description="Helical" evidence="15">
    <location>
        <begin position="431"/>
        <end position="457"/>
    </location>
</feature>
<keyword evidence="6 15" id="KW-0812">Transmembrane</keyword>
<dbReference type="InterPro" id="IPR027417">
    <property type="entry name" value="P-loop_NTPase"/>
</dbReference>
<dbReference type="NCBIfam" id="TIGR00437">
    <property type="entry name" value="feoB"/>
    <property type="match status" value="1"/>
</dbReference>
<evidence type="ECO:0000256" key="11">
    <source>
        <dbReference type="ARBA" id="ARBA00023134"/>
    </source>
</evidence>
<keyword evidence="5 15" id="KW-0410">Iron transport</keyword>
<accession>A0ABR8EAS2</accession>
<dbReference type="Proteomes" id="UP000641954">
    <property type="component" value="Unassembled WGS sequence"/>
</dbReference>
<evidence type="ECO:0000256" key="7">
    <source>
        <dbReference type="ARBA" id="ARBA00022741"/>
    </source>
</evidence>
<feature type="transmembrane region" description="Helical" evidence="15">
    <location>
        <begin position="289"/>
        <end position="308"/>
    </location>
</feature>
<evidence type="ECO:0000259" key="16">
    <source>
        <dbReference type="PROSITE" id="PS51711"/>
    </source>
</evidence>
<organism evidence="17 18">
    <name type="scientific">Planktothricoides raciborskii FACHB-1370</name>
    <dbReference type="NCBI Taxonomy" id="2949576"/>
    <lineage>
        <taxon>Bacteria</taxon>
        <taxon>Bacillati</taxon>
        <taxon>Cyanobacteriota</taxon>
        <taxon>Cyanophyceae</taxon>
        <taxon>Oscillatoriophycideae</taxon>
        <taxon>Oscillatoriales</taxon>
        <taxon>Oscillatoriaceae</taxon>
        <taxon>Planktothricoides</taxon>
    </lineage>
</organism>
<evidence type="ECO:0000256" key="12">
    <source>
        <dbReference type="ARBA" id="ARBA00023136"/>
    </source>
</evidence>
<reference evidence="17 18" key="1">
    <citation type="journal article" date="2020" name="ISME J.">
        <title>Comparative genomics reveals insights into cyanobacterial evolution and habitat adaptation.</title>
        <authorList>
            <person name="Chen M.Y."/>
            <person name="Teng W.K."/>
            <person name="Zhao L."/>
            <person name="Hu C.X."/>
            <person name="Zhou Y.K."/>
            <person name="Han B.P."/>
            <person name="Song L.R."/>
            <person name="Shu W.S."/>
        </authorList>
    </citation>
    <scope>NUCLEOTIDE SEQUENCE [LARGE SCALE GENOMIC DNA]</scope>
    <source>
        <strain evidence="17 18">FACHB-1370</strain>
    </source>
</reference>
<dbReference type="InterPro" id="IPR006073">
    <property type="entry name" value="GTP-bd"/>
</dbReference>
<keyword evidence="11 15" id="KW-0342">GTP-binding</keyword>
<keyword evidence="4" id="KW-1003">Cell membrane</keyword>
<evidence type="ECO:0000256" key="10">
    <source>
        <dbReference type="ARBA" id="ARBA00023065"/>
    </source>
</evidence>
<name>A0ABR8EAS2_9CYAN</name>
<dbReference type="PRINTS" id="PR00326">
    <property type="entry name" value="GTP1OBG"/>
</dbReference>
<proteinExistence type="inferred from homology"/>
<dbReference type="InterPro" id="IPR030389">
    <property type="entry name" value="G_FEOB_dom"/>
</dbReference>
<dbReference type="NCBIfam" id="NF007105">
    <property type="entry name" value="PRK09554.1"/>
    <property type="match status" value="1"/>
</dbReference>